<keyword evidence="3 10" id="KW-0732">Signal</keyword>
<evidence type="ECO:0000256" key="9">
    <source>
        <dbReference type="SAM" id="MobiDB-lite"/>
    </source>
</evidence>
<keyword evidence="5 7" id="KW-0256">Endoplasmic reticulum</keyword>
<keyword evidence="8" id="KW-0175">Coiled coil</keyword>
<keyword evidence="7" id="KW-0472">Membrane</keyword>
<keyword evidence="4 7" id="KW-0430">Lectin</keyword>
<evidence type="ECO:0000256" key="3">
    <source>
        <dbReference type="ARBA" id="ARBA00022729"/>
    </source>
</evidence>
<dbReference type="PROSITE" id="PS51914">
    <property type="entry name" value="MRH"/>
    <property type="match status" value="1"/>
</dbReference>
<evidence type="ECO:0000256" key="6">
    <source>
        <dbReference type="ARBA" id="ARBA00023157"/>
    </source>
</evidence>
<sequence length="572" mass="63554">MVARGFWALPALLRLAIASKLSFSVSDDLLAHPQYEIKFPQEYISDVRADSILQNGNDESHQEASDSVALQMQDPTMLWTSQDRPETADDYQHEALIMNGQKYLCSIPMVRSEKAQAENATLTQSELERELERANNRGWELLQEMQGRCVYYYSGWWSYRYCFNQGVKQFHQLPPQPGMPMHPPVEDPSVPGFDLGNMEGTIKADDIDEGKELSQKLTSLAAAKSVGALKTRGETKYLVQKLEGGTVCDLTGQKRKIEVQFHCSPSANDHIAYIKELATCTYLMVINTPRLCSDVAFLPPSRDHPSTISCSPVLKPEDVPAYKAKIAARAKKTIEETIPNTLAGKSTTRAPARVGDNIVVGAHRWVPEGREIEKTSIVGGGKEVLVDVIASSLGKALSPEQLKAIGITSSKQIDALKKELDQIAGDKEWKLEVVDTPRGREYRGIIGDDEDENDAKLPKPNGGSREEYERNKFGAAHKKLDQARDRAKQGKNGAAGQANDFESNLERALNKRLQAQKDEPKASKGKPKKLDQEEREKAIQEALQGMEGGEDIDQVVLFLDNDEEENVAHEEL</sequence>
<dbReference type="InterPro" id="IPR045149">
    <property type="entry name" value="OS-9-like"/>
</dbReference>
<dbReference type="InterPro" id="IPR044865">
    <property type="entry name" value="MRH_dom"/>
</dbReference>
<feature type="chain" id="PRO_5014461585" description="Endoplasmic reticulum lectin" evidence="10">
    <location>
        <begin position="19"/>
        <end position="572"/>
    </location>
</feature>
<comment type="similarity">
    <text evidence="2 7">Belongs to the OS-9 family.</text>
</comment>
<keyword evidence="6" id="KW-1015">Disulfide bond</keyword>
<reference evidence="12 13" key="1">
    <citation type="submission" date="2017-06" db="EMBL/GenBank/DDBJ databases">
        <title>Draft genome sequence of a variant of Elsinoe murrayae.</title>
        <authorList>
            <person name="Cheng Q."/>
        </authorList>
    </citation>
    <scope>NUCLEOTIDE SEQUENCE [LARGE SCALE GENOMIC DNA]</scope>
    <source>
        <strain evidence="12 13">CQ-2017a</strain>
    </source>
</reference>
<feature type="compositionally biased region" description="Basic and acidic residues" evidence="9">
    <location>
        <begin position="504"/>
        <end position="536"/>
    </location>
</feature>
<gene>
    <name evidence="12" type="ORF">CAC42_3626</name>
</gene>
<dbReference type="SUPFAM" id="SSF50911">
    <property type="entry name" value="Mannose 6-phosphate receptor domain"/>
    <property type="match status" value="1"/>
</dbReference>
<evidence type="ECO:0000256" key="2">
    <source>
        <dbReference type="ARBA" id="ARBA00009918"/>
    </source>
</evidence>
<dbReference type="GO" id="GO:0005789">
    <property type="term" value="C:endoplasmic reticulum membrane"/>
    <property type="evidence" value="ECO:0007669"/>
    <property type="project" value="UniProtKB-SubCell"/>
</dbReference>
<dbReference type="Gene3D" id="2.70.130.10">
    <property type="entry name" value="Mannose-6-phosphate receptor binding domain"/>
    <property type="match status" value="1"/>
</dbReference>
<evidence type="ECO:0000256" key="8">
    <source>
        <dbReference type="SAM" id="Coils"/>
    </source>
</evidence>
<dbReference type="AlphaFoldDB" id="A0A2K1QT12"/>
<evidence type="ECO:0000259" key="11">
    <source>
        <dbReference type="PROSITE" id="PS51914"/>
    </source>
</evidence>
<comment type="caution">
    <text evidence="12">The sequence shown here is derived from an EMBL/GenBank/DDBJ whole genome shotgun (WGS) entry which is preliminary data.</text>
</comment>
<evidence type="ECO:0000256" key="1">
    <source>
        <dbReference type="ARBA" id="ARBA00004367"/>
    </source>
</evidence>
<feature type="compositionally biased region" description="Basic and acidic residues" evidence="9">
    <location>
        <begin position="464"/>
        <end position="488"/>
    </location>
</feature>
<dbReference type="InParanoid" id="A0A2K1QT12"/>
<evidence type="ECO:0000256" key="4">
    <source>
        <dbReference type="ARBA" id="ARBA00022734"/>
    </source>
</evidence>
<dbReference type="GO" id="GO:0030246">
    <property type="term" value="F:carbohydrate binding"/>
    <property type="evidence" value="ECO:0007669"/>
    <property type="project" value="UniProtKB-UniRule"/>
</dbReference>
<evidence type="ECO:0000256" key="7">
    <source>
        <dbReference type="RuleBase" id="RU369099"/>
    </source>
</evidence>
<evidence type="ECO:0000256" key="5">
    <source>
        <dbReference type="ARBA" id="ARBA00022824"/>
    </source>
</evidence>
<dbReference type="PANTHER" id="PTHR15414:SF0">
    <property type="entry name" value="ENDOPLASMIC RETICULUM LECTIN 1"/>
    <property type="match status" value="1"/>
</dbReference>
<dbReference type="Pfam" id="PF07915">
    <property type="entry name" value="PRKCSH"/>
    <property type="match status" value="1"/>
</dbReference>
<dbReference type="OrthoDB" id="448954at2759"/>
<protein>
    <recommendedName>
        <fullName evidence="7">Endoplasmic reticulum lectin</fullName>
    </recommendedName>
    <alternativeName>
        <fullName evidence="7">Protein OS-9 homolog</fullName>
    </alternativeName>
</protein>
<evidence type="ECO:0000256" key="10">
    <source>
        <dbReference type="SAM" id="SignalP"/>
    </source>
</evidence>
<evidence type="ECO:0000313" key="13">
    <source>
        <dbReference type="Proteomes" id="UP000243797"/>
    </source>
</evidence>
<dbReference type="InterPro" id="IPR012913">
    <property type="entry name" value="OS9-like_dom"/>
</dbReference>
<evidence type="ECO:0000313" key="12">
    <source>
        <dbReference type="EMBL" id="PNS18181.1"/>
    </source>
</evidence>
<feature type="compositionally biased region" description="Low complexity" evidence="9">
    <location>
        <begin position="490"/>
        <end position="499"/>
    </location>
</feature>
<feature type="signal peptide" evidence="10">
    <location>
        <begin position="1"/>
        <end position="18"/>
    </location>
</feature>
<feature type="region of interest" description="Disordered" evidence="9">
    <location>
        <begin position="442"/>
        <end position="536"/>
    </location>
</feature>
<feature type="coiled-coil region" evidence="8">
    <location>
        <begin position="110"/>
        <end position="144"/>
    </location>
</feature>
<name>A0A2K1QT12_9PEZI</name>
<comment type="subcellular location">
    <subcellularLocation>
        <location evidence="1 7">Endoplasmic reticulum membrane</location>
        <topology evidence="1 7">Peripheral membrane protein</topology>
        <orientation evidence="1 7">Lumenal side</orientation>
    </subcellularLocation>
</comment>
<dbReference type="GO" id="GO:0030968">
    <property type="term" value="P:endoplasmic reticulum unfolded protein response"/>
    <property type="evidence" value="ECO:0007669"/>
    <property type="project" value="UniProtKB-UniRule"/>
</dbReference>
<comment type="function">
    <text evidence="7">Lectin involved in the quality control of the secretory pathway. As a member of the endoplasmic reticulum-associated degradation lumenal (ERAD-L) surveillance system, targets misfolded endoplasmic reticulum lumenal glycoproteins for degradation.</text>
</comment>
<dbReference type="EMBL" id="NKHZ01000045">
    <property type="protein sequence ID" value="PNS18181.1"/>
    <property type="molecule type" value="Genomic_DNA"/>
</dbReference>
<keyword evidence="13" id="KW-1185">Reference proteome</keyword>
<dbReference type="STRING" id="2082308.A0A2K1QT12"/>
<dbReference type="Proteomes" id="UP000243797">
    <property type="component" value="Unassembled WGS sequence"/>
</dbReference>
<feature type="domain" description="MRH" evidence="11">
    <location>
        <begin position="147"/>
        <end position="294"/>
    </location>
</feature>
<dbReference type="InterPro" id="IPR009011">
    <property type="entry name" value="Man6P_isomerase_rcpt-bd_dom_sf"/>
</dbReference>
<dbReference type="PANTHER" id="PTHR15414">
    <property type="entry name" value="OS-9-RELATED"/>
    <property type="match status" value="1"/>
</dbReference>
<organism evidence="12 13">
    <name type="scientific">Sphaceloma murrayae</name>
    <dbReference type="NCBI Taxonomy" id="2082308"/>
    <lineage>
        <taxon>Eukaryota</taxon>
        <taxon>Fungi</taxon>
        <taxon>Dikarya</taxon>
        <taxon>Ascomycota</taxon>
        <taxon>Pezizomycotina</taxon>
        <taxon>Dothideomycetes</taxon>
        <taxon>Dothideomycetidae</taxon>
        <taxon>Myriangiales</taxon>
        <taxon>Elsinoaceae</taxon>
        <taxon>Sphaceloma</taxon>
    </lineage>
</organism>
<proteinExistence type="inferred from homology"/>
<accession>A0A2K1QT12</accession>
<dbReference type="GO" id="GO:0005788">
    <property type="term" value="C:endoplasmic reticulum lumen"/>
    <property type="evidence" value="ECO:0007669"/>
    <property type="project" value="UniProtKB-UniRule"/>
</dbReference>
<dbReference type="GO" id="GO:0030970">
    <property type="term" value="P:retrograde protein transport, ER to cytosol"/>
    <property type="evidence" value="ECO:0007669"/>
    <property type="project" value="TreeGrafter"/>
</dbReference>